<evidence type="ECO:0000256" key="1">
    <source>
        <dbReference type="ARBA" id="ARBA00022485"/>
    </source>
</evidence>
<comment type="similarity">
    <text evidence="7">Belongs to the IspG family.</text>
</comment>
<dbReference type="Gene3D" id="3.20.20.20">
    <property type="entry name" value="Dihydropteroate synthase-like"/>
    <property type="match status" value="1"/>
</dbReference>
<evidence type="ECO:0000256" key="2">
    <source>
        <dbReference type="ARBA" id="ARBA00022723"/>
    </source>
</evidence>
<dbReference type="GO" id="GO:0046429">
    <property type="term" value="F:4-hydroxy-3-methylbut-2-en-1-yl diphosphate synthase activity (ferredoxin)"/>
    <property type="evidence" value="ECO:0007669"/>
    <property type="project" value="UniProtKB-UniRule"/>
</dbReference>
<evidence type="ECO:0000313" key="11">
    <source>
        <dbReference type="Proteomes" id="UP000198793"/>
    </source>
</evidence>
<name>A0A1H0HL90_9HYPH</name>
<protein>
    <recommendedName>
        <fullName evidence="7">4-hydroxy-3-methylbut-2-en-1-yl diphosphate synthase (flavodoxin)</fullName>
        <ecNumber evidence="7">1.17.7.3</ecNumber>
    </recommendedName>
    <alternativeName>
        <fullName evidence="7">1-hydroxy-2-methyl-2-(E)-butenyl 4-diphosphate synthase</fullName>
    </alternativeName>
</protein>
<dbReference type="STRING" id="1166073.SAMN05192530_104155"/>
<dbReference type="HAMAP" id="MF_00159">
    <property type="entry name" value="IspG"/>
    <property type="match status" value="1"/>
</dbReference>
<feature type="domain" description="IspG TIM-barrel" evidence="8">
    <location>
        <begin position="30"/>
        <end position="300"/>
    </location>
</feature>
<keyword evidence="1 7" id="KW-0004">4Fe-4S</keyword>
<dbReference type="PANTHER" id="PTHR30454">
    <property type="entry name" value="4-HYDROXY-3-METHYLBUT-2-EN-1-YL DIPHOSPHATE SYNTHASE"/>
    <property type="match status" value="1"/>
</dbReference>
<keyword evidence="2 7" id="KW-0479">Metal-binding</keyword>
<dbReference type="EMBL" id="FNIT01000004">
    <property type="protein sequence ID" value="SDO19870.1"/>
    <property type="molecule type" value="Genomic_DNA"/>
</dbReference>
<dbReference type="NCBIfam" id="TIGR00612">
    <property type="entry name" value="ispG_gcpE"/>
    <property type="match status" value="1"/>
</dbReference>
<keyword evidence="3 7" id="KW-0560">Oxidoreductase</keyword>
<dbReference type="InterPro" id="IPR045854">
    <property type="entry name" value="NO2/SO3_Rdtase_4Fe4S_sf"/>
</dbReference>
<dbReference type="GO" id="GO:0141197">
    <property type="term" value="F:4-hydroxy-3-methylbut-2-enyl-diphosphate synthase activity (flavodoxin)"/>
    <property type="evidence" value="ECO:0007669"/>
    <property type="project" value="UniProtKB-EC"/>
</dbReference>
<dbReference type="PIRSF" id="PIRSF004640">
    <property type="entry name" value="IspG"/>
    <property type="match status" value="1"/>
</dbReference>
<evidence type="ECO:0000313" key="10">
    <source>
        <dbReference type="EMBL" id="SDO19870.1"/>
    </source>
</evidence>
<dbReference type="NCBIfam" id="NF001540">
    <property type="entry name" value="PRK00366.1"/>
    <property type="match status" value="1"/>
</dbReference>
<keyword evidence="6 7" id="KW-0414">Isoprene biosynthesis</keyword>
<feature type="binding site" evidence="7">
    <location>
        <position position="364"/>
    </location>
    <ligand>
        <name>[4Fe-4S] cluster</name>
        <dbReference type="ChEBI" id="CHEBI:49883"/>
    </ligand>
</feature>
<comment type="cofactor">
    <cofactor evidence="7">
        <name>[4Fe-4S] cluster</name>
        <dbReference type="ChEBI" id="CHEBI:49883"/>
    </cofactor>
    <text evidence="7">Binds 1 [4Fe-4S] cluster.</text>
</comment>
<evidence type="ECO:0000259" key="8">
    <source>
        <dbReference type="Pfam" id="PF04551"/>
    </source>
</evidence>
<dbReference type="InterPro" id="IPR016425">
    <property type="entry name" value="IspG_bac"/>
</dbReference>
<dbReference type="Proteomes" id="UP000198793">
    <property type="component" value="Unassembled WGS sequence"/>
</dbReference>
<dbReference type="Gene3D" id="3.30.413.10">
    <property type="entry name" value="Sulfite Reductase Hemoprotein, domain 1"/>
    <property type="match status" value="1"/>
</dbReference>
<comment type="pathway">
    <text evidence="7">Isoprenoid biosynthesis; isopentenyl diphosphate biosynthesis via DXP pathway; isopentenyl diphosphate from 1-deoxy-D-xylulose 5-phosphate: step 5/6.</text>
</comment>
<dbReference type="Pfam" id="PF26540">
    <property type="entry name" value="GcpE_C"/>
    <property type="match status" value="1"/>
</dbReference>
<dbReference type="GO" id="GO:0016114">
    <property type="term" value="P:terpenoid biosynthetic process"/>
    <property type="evidence" value="ECO:0007669"/>
    <property type="project" value="InterPro"/>
</dbReference>
<accession>A0A1H0HL90</accession>
<dbReference type="GO" id="GO:0019288">
    <property type="term" value="P:isopentenyl diphosphate biosynthetic process, methylerythritol 4-phosphate pathway"/>
    <property type="evidence" value="ECO:0007669"/>
    <property type="project" value="UniProtKB-UniRule"/>
</dbReference>
<comment type="catalytic activity">
    <reaction evidence="7">
        <text>(2E)-4-hydroxy-3-methylbut-2-enyl diphosphate + oxidized [flavodoxin] + H2O + 2 H(+) = 2-C-methyl-D-erythritol 2,4-cyclic diphosphate + reduced [flavodoxin]</text>
        <dbReference type="Rhea" id="RHEA:43604"/>
        <dbReference type="Rhea" id="RHEA-COMP:10622"/>
        <dbReference type="Rhea" id="RHEA-COMP:10623"/>
        <dbReference type="ChEBI" id="CHEBI:15377"/>
        <dbReference type="ChEBI" id="CHEBI:15378"/>
        <dbReference type="ChEBI" id="CHEBI:57618"/>
        <dbReference type="ChEBI" id="CHEBI:58210"/>
        <dbReference type="ChEBI" id="CHEBI:58483"/>
        <dbReference type="ChEBI" id="CHEBI:128753"/>
        <dbReference type="EC" id="1.17.7.3"/>
    </reaction>
</comment>
<dbReference type="InterPro" id="IPR058579">
    <property type="entry name" value="IspG_C"/>
</dbReference>
<feature type="binding site" evidence="7">
    <location>
        <position position="371"/>
    </location>
    <ligand>
        <name>[4Fe-4S] cluster</name>
        <dbReference type="ChEBI" id="CHEBI:49883"/>
    </ligand>
</feature>
<dbReference type="EC" id="1.17.7.3" evidence="7"/>
<proteinExistence type="inferred from homology"/>
<reference evidence="10 11" key="1">
    <citation type="submission" date="2016-10" db="EMBL/GenBank/DDBJ databases">
        <authorList>
            <person name="de Groot N.N."/>
        </authorList>
    </citation>
    <scope>NUCLEOTIDE SEQUENCE [LARGE SCALE GENOMIC DNA]</scope>
    <source>
        <strain evidence="11">L7-484,KACC 16230,DSM 25025</strain>
    </source>
</reference>
<gene>
    <name evidence="7" type="primary">ispG</name>
    <name evidence="10" type="ORF">SAMN05192530_104155</name>
</gene>
<evidence type="ECO:0000256" key="7">
    <source>
        <dbReference type="HAMAP-Rule" id="MF_00159"/>
    </source>
</evidence>
<feature type="domain" description="IspG C-terminal" evidence="9">
    <location>
        <begin position="315"/>
        <end position="415"/>
    </location>
</feature>
<evidence type="ECO:0000259" key="9">
    <source>
        <dbReference type="Pfam" id="PF26540"/>
    </source>
</evidence>
<keyword evidence="5 7" id="KW-0411">Iron-sulfur</keyword>
<dbReference type="InterPro" id="IPR004588">
    <property type="entry name" value="IspG_bac-typ"/>
</dbReference>
<evidence type="ECO:0000256" key="3">
    <source>
        <dbReference type="ARBA" id="ARBA00023002"/>
    </source>
</evidence>
<dbReference type="GO" id="GO:0005506">
    <property type="term" value="F:iron ion binding"/>
    <property type="evidence" value="ECO:0007669"/>
    <property type="project" value="InterPro"/>
</dbReference>
<keyword evidence="11" id="KW-1185">Reference proteome</keyword>
<dbReference type="AlphaFoldDB" id="A0A1H0HL90"/>
<evidence type="ECO:0000256" key="4">
    <source>
        <dbReference type="ARBA" id="ARBA00023004"/>
    </source>
</evidence>
<dbReference type="GO" id="GO:0051539">
    <property type="term" value="F:4 iron, 4 sulfur cluster binding"/>
    <property type="evidence" value="ECO:0007669"/>
    <property type="project" value="UniProtKB-UniRule"/>
</dbReference>
<comment type="function">
    <text evidence="7">Converts 2C-methyl-D-erythritol 2,4-cyclodiphosphate (ME-2,4cPP) into 1-hydroxy-2-methyl-2-(E)-butenyl 4-diphosphate.</text>
</comment>
<dbReference type="InterPro" id="IPR058578">
    <property type="entry name" value="IspG_TIM"/>
</dbReference>
<dbReference type="FunFam" id="3.30.413.10:FF:000012">
    <property type="entry name" value="4-hydroxy-3-methylbut-2-en-1-yl diphosphate synthase (flavodoxin)"/>
    <property type="match status" value="1"/>
</dbReference>
<feature type="binding site" evidence="7">
    <location>
        <position position="318"/>
    </location>
    <ligand>
        <name>[4Fe-4S] cluster</name>
        <dbReference type="ChEBI" id="CHEBI:49883"/>
    </ligand>
</feature>
<dbReference type="UniPathway" id="UPA00056">
    <property type="reaction ID" value="UER00096"/>
</dbReference>
<dbReference type="InterPro" id="IPR011005">
    <property type="entry name" value="Dihydropteroate_synth-like_sf"/>
</dbReference>
<sequence>MLNSAMPSSAPAPAPFEPVLVDPLPRRLTVGVDVGGVQVGGGAPVVVQSMTNTDTADIDATVRQVAQLSRAGSEIVRITVDRDESAAAVPRIRERLDRLGLSVPLVGDFHYIGHKLLADHPACAEALAKYRINPGNVGFKDKKDRQFVEIVEQAIRWNKPVRIGVNWGSLDQELLTRLMDANAALPAPAPARAVMREAIIRSALLSAQLAEETGLSRNRILLSAKVSNVQDLIGVYRDLSRRTDHALHLGLTEAGMGTKGIVASAASMGILLQEGIGDTIRVSLTPEPGGDRTREVQVAQELLQTMGFRQFIPIVAACPGCGRTTSTLFQELAETIQSDIRENMPVWRERYPGVEALSVAVMGCIVNGPGESKHADIGISLPGTAEVPSAPVYMDGVKVATLRGATIAHDFHQMVLQYIERRYGRPTTAAAE</sequence>
<evidence type="ECO:0000256" key="6">
    <source>
        <dbReference type="ARBA" id="ARBA00023229"/>
    </source>
</evidence>
<dbReference type="Pfam" id="PF04551">
    <property type="entry name" value="GcpE"/>
    <property type="match status" value="1"/>
</dbReference>
<feature type="binding site" evidence="7">
    <location>
        <position position="321"/>
    </location>
    <ligand>
        <name>[4Fe-4S] cluster</name>
        <dbReference type="ChEBI" id="CHEBI:49883"/>
    </ligand>
</feature>
<evidence type="ECO:0000256" key="5">
    <source>
        <dbReference type="ARBA" id="ARBA00023014"/>
    </source>
</evidence>
<organism evidence="10 11">
    <name type="scientific">Aureimonas jatrophae</name>
    <dbReference type="NCBI Taxonomy" id="1166073"/>
    <lineage>
        <taxon>Bacteria</taxon>
        <taxon>Pseudomonadati</taxon>
        <taxon>Pseudomonadota</taxon>
        <taxon>Alphaproteobacteria</taxon>
        <taxon>Hyphomicrobiales</taxon>
        <taxon>Aurantimonadaceae</taxon>
        <taxon>Aureimonas</taxon>
    </lineage>
</organism>
<keyword evidence="4 7" id="KW-0408">Iron</keyword>
<dbReference type="PANTHER" id="PTHR30454:SF0">
    <property type="entry name" value="4-HYDROXY-3-METHYLBUT-2-EN-1-YL DIPHOSPHATE SYNTHASE (FERREDOXIN), CHLOROPLASTIC"/>
    <property type="match status" value="1"/>
</dbReference>